<evidence type="ECO:0000259" key="10">
    <source>
        <dbReference type="PROSITE" id="PS50089"/>
    </source>
</evidence>
<evidence type="ECO:0000256" key="4">
    <source>
        <dbReference type="ARBA" id="ARBA00022679"/>
    </source>
</evidence>
<dbReference type="PROSITE" id="PS51382">
    <property type="entry name" value="SPX"/>
    <property type="match status" value="1"/>
</dbReference>
<dbReference type="PANTHER" id="PTHR46764:SF2">
    <property type="entry name" value="E3 UBIQUITIN-PROTEIN LIGASE BAH1-LIKE-RELATED"/>
    <property type="match status" value="1"/>
</dbReference>
<evidence type="ECO:0000313" key="12">
    <source>
        <dbReference type="EMBL" id="KZV33359.1"/>
    </source>
</evidence>
<dbReference type="AlphaFoldDB" id="A0A2Z7BIY9"/>
<dbReference type="GO" id="GO:0016567">
    <property type="term" value="P:protein ubiquitination"/>
    <property type="evidence" value="ECO:0007669"/>
    <property type="project" value="UniProtKB-UniPathway"/>
</dbReference>
<dbReference type="InterPro" id="IPR017907">
    <property type="entry name" value="Znf_RING_CS"/>
</dbReference>
<organism evidence="12 13">
    <name type="scientific">Dorcoceras hygrometricum</name>
    <dbReference type="NCBI Taxonomy" id="472368"/>
    <lineage>
        <taxon>Eukaryota</taxon>
        <taxon>Viridiplantae</taxon>
        <taxon>Streptophyta</taxon>
        <taxon>Embryophyta</taxon>
        <taxon>Tracheophyta</taxon>
        <taxon>Spermatophyta</taxon>
        <taxon>Magnoliopsida</taxon>
        <taxon>eudicotyledons</taxon>
        <taxon>Gunneridae</taxon>
        <taxon>Pentapetalae</taxon>
        <taxon>asterids</taxon>
        <taxon>lamiids</taxon>
        <taxon>Lamiales</taxon>
        <taxon>Gesneriaceae</taxon>
        <taxon>Didymocarpoideae</taxon>
        <taxon>Trichosporeae</taxon>
        <taxon>Loxocarpinae</taxon>
        <taxon>Dorcoceras</taxon>
    </lineage>
</organism>
<dbReference type="PANTHER" id="PTHR46764">
    <property type="entry name" value="E3 UBIQUITIN-PROTEIN LIGASE BAH1"/>
    <property type="match status" value="1"/>
</dbReference>
<evidence type="ECO:0000313" key="13">
    <source>
        <dbReference type="Proteomes" id="UP000250235"/>
    </source>
</evidence>
<reference evidence="12 13" key="1">
    <citation type="journal article" date="2015" name="Proc. Natl. Acad. Sci. U.S.A.">
        <title>The resurrection genome of Boea hygrometrica: A blueprint for survival of dehydration.</title>
        <authorList>
            <person name="Xiao L."/>
            <person name="Yang G."/>
            <person name="Zhang L."/>
            <person name="Yang X."/>
            <person name="Zhao S."/>
            <person name="Ji Z."/>
            <person name="Zhou Q."/>
            <person name="Hu M."/>
            <person name="Wang Y."/>
            <person name="Chen M."/>
            <person name="Xu Y."/>
            <person name="Jin H."/>
            <person name="Xiao X."/>
            <person name="Hu G."/>
            <person name="Bao F."/>
            <person name="Hu Y."/>
            <person name="Wan P."/>
            <person name="Li L."/>
            <person name="Deng X."/>
            <person name="Kuang T."/>
            <person name="Xiang C."/>
            <person name="Zhu J.K."/>
            <person name="Oliver M.J."/>
            <person name="He Y."/>
        </authorList>
    </citation>
    <scope>NUCLEOTIDE SEQUENCE [LARGE SCALE GENOMIC DNA]</scope>
    <source>
        <strain evidence="13">cv. XS01</strain>
    </source>
</reference>
<dbReference type="InterPro" id="IPR033326">
    <property type="entry name" value="BAH1"/>
</dbReference>
<dbReference type="SUPFAM" id="SSF57850">
    <property type="entry name" value="RING/U-box"/>
    <property type="match status" value="1"/>
</dbReference>
<name>A0A2Z7BIY9_9LAMI</name>
<evidence type="ECO:0000256" key="6">
    <source>
        <dbReference type="ARBA" id="ARBA00022771"/>
    </source>
</evidence>
<dbReference type="PROSITE" id="PS00518">
    <property type="entry name" value="ZF_RING_1"/>
    <property type="match status" value="1"/>
</dbReference>
<dbReference type="Proteomes" id="UP000250235">
    <property type="component" value="Unassembled WGS sequence"/>
</dbReference>
<keyword evidence="6 9" id="KW-0863">Zinc-finger</keyword>
<dbReference type="InterPro" id="IPR004331">
    <property type="entry name" value="SPX_dom"/>
</dbReference>
<sequence length="280" mass="31702">MDSSALADLAVSGQINCLCDQKFFSELAKEASDIAGCFSSRVRHLLNLHEHKIKRFITFVSQCFQNPQQATEQECRMLIEYVIMNALAIRKILKKYDKVHRSANGRKFKSKMLSEHIEVLQSPWLIELGAFSMFSEPNGGRNDEPLNPFSCDLSSTEPKMTLMLPDRVKLEYNLLCPICLELVFKPYALGCGHLFCKSCACSAASVLIFEGPKAARAGSKCPVCREAGVYGNAVHMIELSLLLKKHCKEYWKERAAEEGAEISRQTKMYWDMQSKYMIGY</sequence>
<keyword evidence="13" id="KW-1185">Reference proteome</keyword>
<evidence type="ECO:0000256" key="1">
    <source>
        <dbReference type="ARBA" id="ARBA00000900"/>
    </source>
</evidence>
<keyword evidence="5" id="KW-0479">Metal-binding</keyword>
<dbReference type="InterPro" id="IPR027370">
    <property type="entry name" value="Znf-RING_euk"/>
</dbReference>
<dbReference type="Gene3D" id="3.30.40.10">
    <property type="entry name" value="Zinc/RING finger domain, C3HC4 (zinc finger)"/>
    <property type="match status" value="1"/>
</dbReference>
<comment type="pathway">
    <text evidence="2">Protein modification; protein ubiquitination.</text>
</comment>
<dbReference type="UniPathway" id="UPA00143"/>
<dbReference type="SMART" id="SM00184">
    <property type="entry name" value="RING"/>
    <property type="match status" value="1"/>
</dbReference>
<dbReference type="GO" id="GO:0008270">
    <property type="term" value="F:zinc ion binding"/>
    <property type="evidence" value="ECO:0007669"/>
    <property type="project" value="UniProtKB-KW"/>
</dbReference>
<feature type="domain" description="SPX" evidence="11">
    <location>
        <begin position="1"/>
        <end position="110"/>
    </location>
</feature>
<dbReference type="EMBL" id="KV005846">
    <property type="protein sequence ID" value="KZV33359.1"/>
    <property type="molecule type" value="Genomic_DNA"/>
</dbReference>
<dbReference type="InterPro" id="IPR013083">
    <property type="entry name" value="Znf_RING/FYVE/PHD"/>
</dbReference>
<feature type="domain" description="RING-type" evidence="10">
    <location>
        <begin position="176"/>
        <end position="225"/>
    </location>
</feature>
<evidence type="ECO:0000259" key="11">
    <source>
        <dbReference type="PROSITE" id="PS51382"/>
    </source>
</evidence>
<dbReference type="GO" id="GO:0061630">
    <property type="term" value="F:ubiquitin protein ligase activity"/>
    <property type="evidence" value="ECO:0007669"/>
    <property type="project" value="UniProtKB-EC"/>
</dbReference>
<evidence type="ECO:0000256" key="8">
    <source>
        <dbReference type="ARBA" id="ARBA00022833"/>
    </source>
</evidence>
<dbReference type="CDD" id="cd23127">
    <property type="entry name" value="RING-HC_BAH1-like"/>
    <property type="match status" value="1"/>
</dbReference>
<evidence type="ECO:0000256" key="5">
    <source>
        <dbReference type="ARBA" id="ARBA00022723"/>
    </source>
</evidence>
<dbReference type="OrthoDB" id="6105938at2759"/>
<dbReference type="PROSITE" id="PS50089">
    <property type="entry name" value="ZF_RING_2"/>
    <property type="match status" value="1"/>
</dbReference>
<accession>A0A2Z7BIY9</accession>
<dbReference type="EC" id="2.3.2.27" evidence="3"/>
<keyword evidence="7" id="KW-0833">Ubl conjugation pathway</keyword>
<dbReference type="Pfam" id="PF13445">
    <property type="entry name" value="zf-RING_UBOX"/>
    <property type="match status" value="1"/>
</dbReference>
<evidence type="ECO:0000256" key="9">
    <source>
        <dbReference type="PROSITE-ProRule" id="PRU00175"/>
    </source>
</evidence>
<protein>
    <recommendedName>
        <fullName evidence="3">RING-type E3 ubiquitin transferase</fullName>
        <ecNumber evidence="3">2.3.2.27</ecNumber>
    </recommendedName>
</protein>
<proteinExistence type="predicted"/>
<keyword evidence="8" id="KW-0862">Zinc</keyword>
<keyword evidence="4" id="KW-0808">Transferase</keyword>
<evidence type="ECO:0000256" key="2">
    <source>
        <dbReference type="ARBA" id="ARBA00004906"/>
    </source>
</evidence>
<comment type="catalytic activity">
    <reaction evidence="1">
        <text>S-ubiquitinyl-[E2 ubiquitin-conjugating enzyme]-L-cysteine + [acceptor protein]-L-lysine = [E2 ubiquitin-conjugating enzyme]-L-cysteine + N(6)-ubiquitinyl-[acceptor protein]-L-lysine.</text>
        <dbReference type="EC" id="2.3.2.27"/>
    </reaction>
</comment>
<evidence type="ECO:0000256" key="7">
    <source>
        <dbReference type="ARBA" id="ARBA00022786"/>
    </source>
</evidence>
<evidence type="ECO:0000256" key="3">
    <source>
        <dbReference type="ARBA" id="ARBA00012483"/>
    </source>
</evidence>
<dbReference type="InterPro" id="IPR001841">
    <property type="entry name" value="Znf_RING"/>
</dbReference>
<gene>
    <name evidence="12" type="ORF">F511_40629</name>
</gene>